<sequence length="422" mass="46662">MNREYVSRIADRLIGELMQDFPALLVVGPRACGKTTTARRYARTVIRLDREAEAEAVRADPDGALDAPLPLLLDEWQEAPQILGAIKRAVDERPGPGAFLITGSVRSDLEAAGWPLTGRAIRVEMYGLIQREIEGAVDLAPLFDRLRADPIQSLHPARSDLALNDYLDLALRGGYPDAVLASSETTRRRWLDAYVDQVVFRDAELIDSARDPLKLRRYLQAVALNTAGVVAAKSLYEAADINSRTAQAYDRLLGNLLLVDAVPAWWTNRLKRLAKAPKRYLVDPGIAGAILEIDRAGLRRNGDLMGRMLDTFAASQLRAEARLSESRPSLYHLRTNDQHREIDLLAEYRDGTVFGFEFKSAGTASTKDARHLAWLRDELGDKFIGGAVLHTGPRSFELGDRLIAAPIAALWTRPRTPTAAAI</sequence>
<protein>
    <submittedName>
        <fullName evidence="3">ATP-binding protein</fullName>
    </submittedName>
</protein>
<evidence type="ECO:0000313" key="4">
    <source>
        <dbReference type="Proteomes" id="UP000681341"/>
    </source>
</evidence>
<feature type="domain" description="DUF4143" evidence="2">
    <location>
        <begin position="201"/>
        <end position="360"/>
    </location>
</feature>
<dbReference type="PANTHER" id="PTHR43566">
    <property type="entry name" value="CONSERVED PROTEIN"/>
    <property type="match status" value="1"/>
</dbReference>
<evidence type="ECO:0000313" key="3">
    <source>
        <dbReference type="EMBL" id="MBO3733711.1"/>
    </source>
</evidence>
<comment type="caution">
    <text evidence="3">The sequence shown here is derived from an EMBL/GenBank/DDBJ whole genome shotgun (WGS) entry which is preliminary data.</text>
</comment>
<organism evidence="3 4">
    <name type="scientific">Glycomyces niveus</name>
    <dbReference type="NCBI Taxonomy" id="2820287"/>
    <lineage>
        <taxon>Bacteria</taxon>
        <taxon>Bacillati</taxon>
        <taxon>Actinomycetota</taxon>
        <taxon>Actinomycetes</taxon>
        <taxon>Glycomycetales</taxon>
        <taxon>Glycomycetaceae</taxon>
        <taxon>Glycomyces</taxon>
    </lineage>
</organism>
<proteinExistence type="predicted"/>
<reference evidence="3 4" key="1">
    <citation type="submission" date="2021-03" db="EMBL/GenBank/DDBJ databases">
        <title>Glycomyces sp. nov., a novel actinomycete isolated from soil.</title>
        <authorList>
            <person name="Yang X."/>
            <person name="Xu X."/>
        </authorList>
    </citation>
    <scope>NUCLEOTIDE SEQUENCE [LARGE SCALE GENOMIC DNA]</scope>
    <source>
        <strain evidence="3 4">NEAU-S30</strain>
    </source>
</reference>
<dbReference type="RefSeq" id="WP_208496675.1">
    <property type="nucleotide sequence ID" value="NZ_JAGFNP010000006.1"/>
</dbReference>
<dbReference type="InterPro" id="IPR041682">
    <property type="entry name" value="AAA_14"/>
</dbReference>
<dbReference type="Proteomes" id="UP000681341">
    <property type="component" value="Unassembled WGS sequence"/>
</dbReference>
<dbReference type="Pfam" id="PF13173">
    <property type="entry name" value="AAA_14"/>
    <property type="match status" value="1"/>
</dbReference>
<gene>
    <name evidence="3" type="ORF">J5V16_12815</name>
</gene>
<dbReference type="InterPro" id="IPR025420">
    <property type="entry name" value="DUF4143"/>
</dbReference>
<dbReference type="GO" id="GO:0005524">
    <property type="term" value="F:ATP binding"/>
    <property type="evidence" value="ECO:0007669"/>
    <property type="project" value="UniProtKB-KW"/>
</dbReference>
<dbReference type="InterPro" id="IPR027417">
    <property type="entry name" value="P-loop_NTPase"/>
</dbReference>
<name>A0ABS3U622_9ACTN</name>
<keyword evidence="3" id="KW-0547">Nucleotide-binding</keyword>
<keyword evidence="3" id="KW-0067">ATP-binding</keyword>
<dbReference type="EMBL" id="JAGFNP010000006">
    <property type="protein sequence ID" value="MBO3733711.1"/>
    <property type="molecule type" value="Genomic_DNA"/>
</dbReference>
<feature type="domain" description="AAA" evidence="1">
    <location>
        <begin position="22"/>
        <end position="133"/>
    </location>
</feature>
<dbReference type="PANTHER" id="PTHR43566:SF2">
    <property type="entry name" value="DUF4143 DOMAIN-CONTAINING PROTEIN"/>
    <property type="match status" value="1"/>
</dbReference>
<keyword evidence="4" id="KW-1185">Reference proteome</keyword>
<evidence type="ECO:0000259" key="2">
    <source>
        <dbReference type="Pfam" id="PF13635"/>
    </source>
</evidence>
<evidence type="ECO:0000259" key="1">
    <source>
        <dbReference type="Pfam" id="PF13173"/>
    </source>
</evidence>
<dbReference type="Pfam" id="PF13635">
    <property type="entry name" value="DUF4143"/>
    <property type="match status" value="1"/>
</dbReference>
<accession>A0ABS3U622</accession>
<dbReference type="SUPFAM" id="SSF52540">
    <property type="entry name" value="P-loop containing nucleoside triphosphate hydrolases"/>
    <property type="match status" value="1"/>
</dbReference>